<evidence type="ECO:0000313" key="1">
    <source>
        <dbReference type="Proteomes" id="UP000887565"/>
    </source>
</evidence>
<organism evidence="1 2">
    <name type="scientific">Romanomermis culicivorax</name>
    <name type="common">Nematode worm</name>
    <dbReference type="NCBI Taxonomy" id="13658"/>
    <lineage>
        <taxon>Eukaryota</taxon>
        <taxon>Metazoa</taxon>
        <taxon>Ecdysozoa</taxon>
        <taxon>Nematoda</taxon>
        <taxon>Enoplea</taxon>
        <taxon>Dorylaimia</taxon>
        <taxon>Mermithida</taxon>
        <taxon>Mermithoidea</taxon>
        <taxon>Mermithidae</taxon>
        <taxon>Romanomermis</taxon>
    </lineage>
</organism>
<keyword evidence="1" id="KW-1185">Reference proteome</keyword>
<evidence type="ECO:0000313" key="2">
    <source>
        <dbReference type="WBParaSite" id="nRc.2.0.1.t25561-RA"/>
    </source>
</evidence>
<dbReference type="AlphaFoldDB" id="A0A915JHH2"/>
<proteinExistence type="predicted"/>
<protein>
    <submittedName>
        <fullName evidence="2">Uncharacterized protein</fullName>
    </submittedName>
</protein>
<name>A0A915JHH2_ROMCU</name>
<dbReference type="Proteomes" id="UP000887565">
    <property type="component" value="Unplaced"/>
</dbReference>
<reference evidence="2" key="1">
    <citation type="submission" date="2022-11" db="UniProtKB">
        <authorList>
            <consortium name="WormBaseParasite"/>
        </authorList>
    </citation>
    <scope>IDENTIFICATION</scope>
</reference>
<dbReference type="WBParaSite" id="nRc.2.0.1.t25561-RA">
    <property type="protein sequence ID" value="nRc.2.0.1.t25561-RA"/>
    <property type="gene ID" value="nRc.2.0.1.g25561"/>
</dbReference>
<accession>A0A915JHH2</accession>
<sequence>MDAGTTNCLISLICRYKSPSLVKEIRGGFAALLIWREATIVVMAGLAACAELGFSLTFDV</sequence>